<dbReference type="Proteomes" id="UP001412239">
    <property type="component" value="Unassembled WGS sequence"/>
</dbReference>
<dbReference type="GO" id="GO:0051666">
    <property type="term" value="P:actin cortical patch localization"/>
    <property type="evidence" value="ECO:0007669"/>
    <property type="project" value="TreeGrafter"/>
</dbReference>
<feature type="domain" description="SH3" evidence="4">
    <location>
        <begin position="393"/>
        <end position="422"/>
    </location>
</feature>
<organism evidence="6 7">
    <name type="scientific">Tuber aestivum</name>
    <name type="common">summer truffle</name>
    <dbReference type="NCBI Taxonomy" id="59557"/>
    <lineage>
        <taxon>Eukaryota</taxon>
        <taxon>Fungi</taxon>
        <taxon>Dikarya</taxon>
        <taxon>Ascomycota</taxon>
        <taxon>Pezizomycotina</taxon>
        <taxon>Pezizomycetes</taxon>
        <taxon>Pezizales</taxon>
        <taxon>Tuberaceae</taxon>
        <taxon>Tuber</taxon>
    </lineage>
</organism>
<gene>
    <name evidence="6" type="ORF">GSTUAT00008902001</name>
</gene>
<dbReference type="Gene3D" id="2.30.30.40">
    <property type="entry name" value="SH3 Domains"/>
    <property type="match status" value="1"/>
</dbReference>
<feature type="region of interest" description="Disordered" evidence="3">
    <location>
        <begin position="257"/>
        <end position="382"/>
    </location>
</feature>
<evidence type="ECO:0000259" key="4">
    <source>
        <dbReference type="Pfam" id="PF00018"/>
    </source>
</evidence>
<dbReference type="InterPro" id="IPR007461">
    <property type="entry name" value="Ysc84_actin-binding"/>
</dbReference>
<evidence type="ECO:0008006" key="8">
    <source>
        <dbReference type="Google" id="ProtNLM"/>
    </source>
</evidence>
<dbReference type="GO" id="GO:0051015">
    <property type="term" value="F:actin filament binding"/>
    <property type="evidence" value="ECO:0007669"/>
    <property type="project" value="TreeGrafter"/>
</dbReference>
<dbReference type="PANTHER" id="PTHR15629">
    <property type="entry name" value="SH3YL1 PROTEIN"/>
    <property type="match status" value="1"/>
</dbReference>
<protein>
    <recommendedName>
        <fullName evidence="8">SH3 domain-containing protein</fullName>
    </recommendedName>
</protein>
<evidence type="ECO:0000259" key="5">
    <source>
        <dbReference type="Pfam" id="PF04366"/>
    </source>
</evidence>
<dbReference type="Pfam" id="PF04366">
    <property type="entry name" value="Ysc84"/>
    <property type="match status" value="1"/>
</dbReference>
<keyword evidence="7" id="KW-1185">Reference proteome</keyword>
<feature type="compositionally biased region" description="Basic and acidic residues" evidence="3">
    <location>
        <begin position="311"/>
        <end position="321"/>
    </location>
</feature>
<dbReference type="CDD" id="cd11525">
    <property type="entry name" value="SYLF_SH3YL1_like"/>
    <property type="match status" value="1"/>
</dbReference>
<dbReference type="GO" id="GO:0030479">
    <property type="term" value="C:actin cortical patch"/>
    <property type="evidence" value="ECO:0007669"/>
    <property type="project" value="TreeGrafter"/>
</dbReference>
<dbReference type="EMBL" id="LN891265">
    <property type="protein sequence ID" value="CUS07016.1"/>
    <property type="molecule type" value="Genomic_DNA"/>
</dbReference>
<evidence type="ECO:0000313" key="7">
    <source>
        <dbReference type="Proteomes" id="UP001412239"/>
    </source>
</evidence>
<keyword evidence="2" id="KW-0728">SH3 domain</keyword>
<sequence length="474" mass="51237">MGINNPLPASLHSECRKASRILASFVDPKQSFGPDKIIPPSVLSNAKGLAIITVLKAGFLFSGRVGSGLVIARKADGCMFSFLRLLSIWLIFGEAWSAPSAIATAGAGFGGQIGAELTDFVMILNDSNAVKTFAQVGSITLGGNVSVAAGPVGRNAEASGAASLRSVAGIFSYSKTKGLFAGVSLEGSVIVERKDANKKFYGGNVSARQLLSGSISPPPDADALIRVLNSRVFSGNLTGMNYDDMYNDIPTYDSDRDESIWEGQSGNAYGEGTGRGSIGNRNLSRSSTWRDDRDSGSPRGVSRASTWQDDVYDRDRNRGDPADAAWKASHRPDPAQTFDKYESSKSAQFQRQHFNSTYSDKSPSPKRPTGPKPVFKPKPPLTNKAELSANQAVALYTFEADQPGDLGFKKGDVITIVKKTDSKNVGITWKLDCIHADHFLSGLVDWRDQWQNRNIPQQLRRDHVMFSIGSRNEM</sequence>
<dbReference type="AlphaFoldDB" id="A0A292PIC4"/>
<dbReference type="PANTHER" id="PTHR15629:SF2">
    <property type="entry name" value="SH3 DOMAIN-CONTAINING YSC84-LIKE PROTEIN 1"/>
    <property type="match status" value="1"/>
</dbReference>
<feature type="compositionally biased region" description="Pro residues" evidence="3">
    <location>
        <begin position="365"/>
        <end position="380"/>
    </location>
</feature>
<comment type="similarity">
    <text evidence="1">Belongs to the SH3YL1 family.</text>
</comment>
<evidence type="ECO:0000256" key="2">
    <source>
        <dbReference type="ARBA" id="ARBA00022443"/>
    </source>
</evidence>
<dbReference type="InterPro" id="IPR036028">
    <property type="entry name" value="SH3-like_dom_sf"/>
</dbReference>
<accession>A0A292PIC4</accession>
<dbReference type="Pfam" id="PF00018">
    <property type="entry name" value="SH3_1"/>
    <property type="match status" value="1"/>
</dbReference>
<dbReference type="InterPro" id="IPR051702">
    <property type="entry name" value="SH3_domain_YSC84-like"/>
</dbReference>
<name>A0A292PIC4_9PEZI</name>
<evidence type="ECO:0000256" key="3">
    <source>
        <dbReference type="SAM" id="MobiDB-lite"/>
    </source>
</evidence>
<dbReference type="GO" id="GO:0035091">
    <property type="term" value="F:phosphatidylinositol binding"/>
    <property type="evidence" value="ECO:0007669"/>
    <property type="project" value="TreeGrafter"/>
</dbReference>
<proteinExistence type="inferred from homology"/>
<reference evidence="6" key="1">
    <citation type="submission" date="2015-10" db="EMBL/GenBank/DDBJ databases">
        <authorList>
            <person name="Regsiter A."/>
            <person name="william w."/>
        </authorList>
    </citation>
    <scope>NUCLEOTIDE SEQUENCE</scope>
    <source>
        <strain evidence="6">Montdore</strain>
    </source>
</reference>
<dbReference type="InterPro" id="IPR001452">
    <property type="entry name" value="SH3_domain"/>
</dbReference>
<dbReference type="SUPFAM" id="SSF50044">
    <property type="entry name" value="SH3-domain"/>
    <property type="match status" value="1"/>
</dbReference>
<dbReference type="InterPro" id="IPR033643">
    <property type="entry name" value="SYLF_SH3YL1-like"/>
</dbReference>
<evidence type="ECO:0000313" key="6">
    <source>
        <dbReference type="EMBL" id="CUS07016.1"/>
    </source>
</evidence>
<feature type="compositionally biased region" description="Polar residues" evidence="3">
    <location>
        <begin position="344"/>
        <end position="362"/>
    </location>
</feature>
<evidence type="ECO:0000256" key="1">
    <source>
        <dbReference type="ARBA" id="ARBA00007761"/>
    </source>
</evidence>
<feature type="domain" description="Ysc84 actin-binding" evidence="5">
    <location>
        <begin position="106"/>
        <end position="230"/>
    </location>
</feature>
<dbReference type="GO" id="GO:0051017">
    <property type="term" value="P:actin filament bundle assembly"/>
    <property type="evidence" value="ECO:0007669"/>
    <property type="project" value="TreeGrafter"/>
</dbReference>